<dbReference type="SUPFAM" id="SSF52540">
    <property type="entry name" value="P-loop containing nucleoside triphosphate hydrolases"/>
    <property type="match status" value="1"/>
</dbReference>
<evidence type="ECO:0000256" key="1">
    <source>
        <dbReference type="ARBA" id="ARBA00022723"/>
    </source>
</evidence>
<dbReference type="GO" id="GO:0001664">
    <property type="term" value="F:G protein-coupled receptor binding"/>
    <property type="evidence" value="ECO:0007669"/>
    <property type="project" value="TreeGrafter"/>
</dbReference>
<keyword evidence="2 5" id="KW-0547">Nucleotide-binding</keyword>
<feature type="binding site" evidence="5">
    <location>
        <begin position="390"/>
        <end position="393"/>
    </location>
    <ligand>
        <name>GTP</name>
        <dbReference type="ChEBI" id="CHEBI:37565"/>
    </ligand>
</feature>
<feature type="region of interest" description="Disordered" evidence="7">
    <location>
        <begin position="1"/>
        <end position="37"/>
    </location>
</feature>
<keyword evidence="4" id="KW-0807">Transducer</keyword>
<dbReference type="InterPro" id="IPR001019">
    <property type="entry name" value="Gprotein_alpha_su"/>
</dbReference>
<dbReference type="AlphaFoldDB" id="A0A0D2P318"/>
<dbReference type="GO" id="GO:0005525">
    <property type="term" value="F:GTP binding"/>
    <property type="evidence" value="ECO:0007669"/>
    <property type="project" value="UniProtKB-KW"/>
</dbReference>
<dbReference type="SUPFAM" id="SSF47895">
    <property type="entry name" value="Transducin (alpha subunit), insertion domain"/>
    <property type="match status" value="1"/>
</dbReference>
<dbReference type="GO" id="GO:0007188">
    <property type="term" value="P:adenylate cyclase-modulating G protein-coupled receptor signaling pathway"/>
    <property type="evidence" value="ECO:0007669"/>
    <property type="project" value="TreeGrafter"/>
</dbReference>
<dbReference type="GO" id="GO:0046872">
    <property type="term" value="F:metal ion binding"/>
    <property type="evidence" value="ECO:0007669"/>
    <property type="project" value="UniProtKB-KW"/>
</dbReference>
<keyword evidence="3 5" id="KW-0342">GTP-binding</keyword>
<dbReference type="InterPro" id="IPR027417">
    <property type="entry name" value="P-loop_NTPase"/>
</dbReference>
<dbReference type="Gene3D" id="3.40.50.300">
    <property type="entry name" value="P-loop containing nucleotide triphosphate hydrolases"/>
    <property type="match status" value="1"/>
</dbReference>
<feature type="region of interest" description="Disordered" evidence="7">
    <location>
        <begin position="173"/>
        <end position="195"/>
    </location>
</feature>
<reference evidence="9" key="1">
    <citation type="submission" date="2014-04" db="EMBL/GenBank/DDBJ databases">
        <title>Evolutionary Origins and Diversification of the Mycorrhizal Mutualists.</title>
        <authorList>
            <consortium name="DOE Joint Genome Institute"/>
            <consortium name="Mycorrhizal Genomics Consortium"/>
            <person name="Kohler A."/>
            <person name="Kuo A."/>
            <person name="Nagy L.G."/>
            <person name="Floudas D."/>
            <person name="Copeland A."/>
            <person name="Barry K.W."/>
            <person name="Cichocki N."/>
            <person name="Veneault-Fourrey C."/>
            <person name="LaButti K."/>
            <person name="Lindquist E.A."/>
            <person name="Lipzen A."/>
            <person name="Lundell T."/>
            <person name="Morin E."/>
            <person name="Murat C."/>
            <person name="Riley R."/>
            <person name="Ohm R."/>
            <person name="Sun H."/>
            <person name="Tunlid A."/>
            <person name="Henrissat B."/>
            <person name="Grigoriev I.V."/>
            <person name="Hibbett D.S."/>
            <person name="Martin F."/>
        </authorList>
    </citation>
    <scope>NUCLEOTIDE SEQUENCE [LARGE SCALE GENOMIC DNA]</scope>
    <source>
        <strain evidence="9">FD-334 SS-4</strain>
    </source>
</reference>
<dbReference type="OrthoDB" id="5817230at2759"/>
<dbReference type="PRINTS" id="PR00318">
    <property type="entry name" value="GPROTEINA"/>
</dbReference>
<protein>
    <recommendedName>
        <fullName evidence="10">G-alpha-domain-containing protein</fullName>
    </recommendedName>
</protein>
<evidence type="ECO:0000256" key="6">
    <source>
        <dbReference type="PIRSR" id="PIRSR601019-2"/>
    </source>
</evidence>
<keyword evidence="1 6" id="KW-0479">Metal-binding</keyword>
<dbReference type="OMA" id="HELMQPP"/>
<dbReference type="FunFam" id="3.40.50.300:FF:000692">
    <property type="entry name" value="Guanine nucleotide-binding protein subunit alpha"/>
    <property type="match status" value="1"/>
</dbReference>
<gene>
    <name evidence="8" type="ORF">HYPSUDRAFT_135115</name>
</gene>
<dbReference type="GO" id="GO:0031683">
    <property type="term" value="F:G-protein beta/gamma-subunit complex binding"/>
    <property type="evidence" value="ECO:0007669"/>
    <property type="project" value="InterPro"/>
</dbReference>
<evidence type="ECO:0000256" key="5">
    <source>
        <dbReference type="PIRSR" id="PIRSR601019-1"/>
    </source>
</evidence>
<evidence type="ECO:0000256" key="2">
    <source>
        <dbReference type="ARBA" id="ARBA00022741"/>
    </source>
</evidence>
<dbReference type="Proteomes" id="UP000054270">
    <property type="component" value="Unassembled WGS sequence"/>
</dbReference>
<dbReference type="Gene3D" id="1.10.400.10">
    <property type="entry name" value="GI Alpha 1, domain 2-like"/>
    <property type="match status" value="1"/>
</dbReference>
<dbReference type="EMBL" id="KN817532">
    <property type="protein sequence ID" value="KJA25314.1"/>
    <property type="molecule type" value="Genomic_DNA"/>
</dbReference>
<proteinExistence type="predicted"/>
<evidence type="ECO:0000313" key="9">
    <source>
        <dbReference type="Proteomes" id="UP000054270"/>
    </source>
</evidence>
<feature type="binding site" evidence="5">
    <location>
        <begin position="258"/>
        <end position="259"/>
    </location>
    <ligand>
        <name>GTP</name>
        <dbReference type="ChEBI" id="CHEBI:37565"/>
    </ligand>
</feature>
<dbReference type="STRING" id="945553.A0A0D2P318"/>
<sequence length="479" mass="55177">MPFLPGPTDPFYELMMPPADETPAQKTARQKRELDAQRNSDIIDEDIKQERALSKKERKVIKVLILGQSESDFRMKYARDEWEHERDGWRTVVQLNIVRSIITILKVIESEMNGDIPVDSEDEQIPPNEADNAEAIKFTDRHQLLMIRLAPLLGVEADLKRLLGAGSEEITASATPLSATPFDSPDSGTNVRRKPEFSVRSWKEVLSPERGKSREGPSTQRSESITFTIANCKEDMKALWEDKTVRIALRRHRIQMNDSAGFFLNDLDRVASREYLITDDDIVRARLRTVGIQEHRIHFKQGTWENPKWGPTSNWEWRIFDVGGCRTKRSAWIPYFDNVNVVIFLSPVSVFDQRLEEDPSVNRLEDSIILWTSICSSRLLSRTQLILFLNKCDLLRRKLKRGVQVKQYLPSYGDRPNEVMAVVKYLREKFKDIQKQNSPEHRTCYIYPTTVTDTTATGTTLETVRDGVLRENLAASQLI</sequence>
<dbReference type="InterPro" id="IPR011025">
    <property type="entry name" value="GproteinA_insert"/>
</dbReference>
<evidence type="ECO:0000313" key="8">
    <source>
        <dbReference type="EMBL" id="KJA25314.1"/>
    </source>
</evidence>
<evidence type="ECO:0008006" key="10">
    <source>
        <dbReference type="Google" id="ProtNLM"/>
    </source>
</evidence>
<keyword evidence="6" id="KW-0460">Magnesium</keyword>
<evidence type="ECO:0000256" key="7">
    <source>
        <dbReference type="SAM" id="MobiDB-lite"/>
    </source>
</evidence>
<keyword evidence="9" id="KW-1185">Reference proteome</keyword>
<dbReference type="Pfam" id="PF00503">
    <property type="entry name" value="G-alpha"/>
    <property type="match status" value="1"/>
</dbReference>
<dbReference type="SMART" id="SM00275">
    <property type="entry name" value="G_alpha"/>
    <property type="match status" value="1"/>
</dbReference>
<evidence type="ECO:0000256" key="3">
    <source>
        <dbReference type="ARBA" id="ARBA00023134"/>
    </source>
</evidence>
<dbReference type="GO" id="GO:0005834">
    <property type="term" value="C:heterotrimeric G-protein complex"/>
    <property type="evidence" value="ECO:0007669"/>
    <property type="project" value="TreeGrafter"/>
</dbReference>
<dbReference type="PANTHER" id="PTHR10218">
    <property type="entry name" value="GTP-BINDING PROTEIN ALPHA SUBUNIT"/>
    <property type="match status" value="1"/>
</dbReference>
<evidence type="ECO:0000256" key="4">
    <source>
        <dbReference type="ARBA" id="ARBA00023224"/>
    </source>
</evidence>
<name>A0A0D2P318_HYPSF</name>
<dbReference type="PANTHER" id="PTHR10218:SF360">
    <property type="entry name" value="GUANINE NUCLEOTIDE-BINDING PROTEIN SUBUNIT ALPHA HOMOLOG"/>
    <property type="match status" value="1"/>
</dbReference>
<accession>A0A0D2P318</accession>
<organism evidence="8 9">
    <name type="scientific">Hypholoma sublateritium (strain FD-334 SS-4)</name>
    <dbReference type="NCBI Taxonomy" id="945553"/>
    <lineage>
        <taxon>Eukaryota</taxon>
        <taxon>Fungi</taxon>
        <taxon>Dikarya</taxon>
        <taxon>Basidiomycota</taxon>
        <taxon>Agaricomycotina</taxon>
        <taxon>Agaricomycetes</taxon>
        <taxon>Agaricomycetidae</taxon>
        <taxon>Agaricales</taxon>
        <taxon>Agaricineae</taxon>
        <taxon>Strophariaceae</taxon>
        <taxon>Hypholoma</taxon>
    </lineage>
</organism>
<dbReference type="GO" id="GO:0005737">
    <property type="term" value="C:cytoplasm"/>
    <property type="evidence" value="ECO:0007669"/>
    <property type="project" value="TreeGrafter"/>
</dbReference>
<feature type="binding site" evidence="6">
    <location>
        <position position="289"/>
    </location>
    <ligand>
        <name>Mg(2+)</name>
        <dbReference type="ChEBI" id="CHEBI:18420"/>
    </ligand>
</feature>
<dbReference type="GO" id="GO:0003924">
    <property type="term" value="F:GTPase activity"/>
    <property type="evidence" value="ECO:0007669"/>
    <property type="project" value="InterPro"/>
</dbReference>
<dbReference type="PROSITE" id="PS51882">
    <property type="entry name" value="G_ALPHA"/>
    <property type="match status" value="1"/>
</dbReference>